<evidence type="ECO:0000256" key="4">
    <source>
        <dbReference type="ARBA" id="ARBA00022692"/>
    </source>
</evidence>
<evidence type="ECO:0000256" key="12">
    <source>
        <dbReference type="SAM" id="MobiDB-lite"/>
    </source>
</evidence>
<dbReference type="PROSITE" id="PS51201">
    <property type="entry name" value="RCK_N"/>
    <property type="match status" value="1"/>
</dbReference>
<evidence type="ECO:0000256" key="13">
    <source>
        <dbReference type="SAM" id="Phobius"/>
    </source>
</evidence>
<dbReference type="FunFam" id="1.10.287.70:FF:000058">
    <property type="entry name" value="Potassium sodium-activated channel subfamily T member 2"/>
    <property type="match status" value="1"/>
</dbReference>
<feature type="region of interest" description="Disordered" evidence="12">
    <location>
        <begin position="1587"/>
        <end position="1610"/>
    </location>
</feature>
<feature type="transmembrane region" description="Helical" evidence="13">
    <location>
        <begin position="287"/>
        <end position="309"/>
    </location>
</feature>
<keyword evidence="8" id="KW-0406">Ion transport</keyword>
<dbReference type="GO" id="GO:0005886">
    <property type="term" value="C:plasma membrane"/>
    <property type="evidence" value="ECO:0007669"/>
    <property type="project" value="TreeGrafter"/>
</dbReference>
<dbReference type="InterPro" id="IPR013099">
    <property type="entry name" value="K_chnl_dom"/>
</dbReference>
<feature type="compositionally biased region" description="Polar residues" evidence="12">
    <location>
        <begin position="1589"/>
        <end position="1610"/>
    </location>
</feature>
<dbReference type="PANTHER" id="PTHR10027:SF10">
    <property type="entry name" value="SLOWPOKE 2, ISOFORM D"/>
    <property type="match status" value="1"/>
</dbReference>
<reference evidence="15 16" key="1">
    <citation type="submission" date="2016-03" db="EMBL/GenBank/DDBJ databases">
        <title>Trachymyrmex septentrionalis WGS genome.</title>
        <authorList>
            <person name="Nygaard S."/>
            <person name="Hu H."/>
            <person name="Boomsma J."/>
            <person name="Zhang G."/>
        </authorList>
    </citation>
    <scope>NUCLEOTIDE SEQUENCE [LARGE SCALE GENOMIC DNA]</scope>
    <source>
        <strain evidence="15">Tsep2-gDNA-1</strain>
        <tissue evidence="15">Whole body</tissue>
    </source>
</reference>
<keyword evidence="16" id="KW-1185">Reference proteome</keyword>
<dbReference type="FunFam" id="3.40.50.720:FF:000011">
    <property type="entry name" value="Potassium channel subfamily T member 1"/>
    <property type="match status" value="1"/>
</dbReference>
<dbReference type="SUPFAM" id="SSF81324">
    <property type="entry name" value="Voltage-gated potassium channels"/>
    <property type="match status" value="1"/>
</dbReference>
<dbReference type="Gene3D" id="1.10.287.70">
    <property type="match status" value="1"/>
</dbReference>
<keyword evidence="2" id="KW-0813">Transport</keyword>
<keyword evidence="5" id="KW-0631">Potassium channel</keyword>
<feature type="transmembrane region" description="Helical" evidence="13">
    <location>
        <begin position="86"/>
        <end position="104"/>
    </location>
</feature>
<name>A0A195FIV0_9HYME</name>
<feature type="compositionally biased region" description="Polar residues" evidence="12">
    <location>
        <begin position="1449"/>
        <end position="1459"/>
    </location>
</feature>
<evidence type="ECO:0000256" key="8">
    <source>
        <dbReference type="ARBA" id="ARBA00023065"/>
    </source>
</evidence>
<keyword evidence="7 13" id="KW-1133">Transmembrane helix</keyword>
<dbReference type="Proteomes" id="UP000078541">
    <property type="component" value="Unassembled WGS sequence"/>
</dbReference>
<dbReference type="GO" id="GO:0015271">
    <property type="term" value="F:outward rectifier potassium channel activity"/>
    <property type="evidence" value="ECO:0007669"/>
    <property type="project" value="TreeGrafter"/>
</dbReference>
<feature type="transmembrane region" description="Helical" evidence="13">
    <location>
        <begin position="157"/>
        <end position="179"/>
    </location>
</feature>
<evidence type="ECO:0000256" key="6">
    <source>
        <dbReference type="ARBA" id="ARBA00022958"/>
    </source>
</evidence>
<feature type="domain" description="RCK N-terminal" evidence="14">
    <location>
        <begin position="388"/>
        <end position="524"/>
    </location>
</feature>
<organism evidence="15 16">
    <name type="scientific">Trachymyrmex septentrionalis</name>
    <dbReference type="NCBI Taxonomy" id="34720"/>
    <lineage>
        <taxon>Eukaryota</taxon>
        <taxon>Metazoa</taxon>
        <taxon>Ecdysozoa</taxon>
        <taxon>Arthropoda</taxon>
        <taxon>Hexapoda</taxon>
        <taxon>Insecta</taxon>
        <taxon>Pterygota</taxon>
        <taxon>Neoptera</taxon>
        <taxon>Endopterygota</taxon>
        <taxon>Hymenoptera</taxon>
        <taxon>Apocrita</taxon>
        <taxon>Aculeata</taxon>
        <taxon>Formicoidea</taxon>
        <taxon>Formicidae</taxon>
        <taxon>Myrmicinae</taxon>
        <taxon>Trachymyrmex</taxon>
    </lineage>
</organism>
<comment type="subcellular location">
    <subcellularLocation>
        <location evidence="1">Membrane</location>
        <topology evidence="1">Multi-pass membrane protein</topology>
    </subcellularLocation>
</comment>
<dbReference type="GO" id="GO:0005228">
    <property type="term" value="F:intracellular sodium-activated potassium channel activity"/>
    <property type="evidence" value="ECO:0007669"/>
    <property type="project" value="TreeGrafter"/>
</dbReference>
<feature type="region of interest" description="Disordered" evidence="12">
    <location>
        <begin position="780"/>
        <end position="810"/>
    </location>
</feature>
<proteinExistence type="predicted"/>
<evidence type="ECO:0000313" key="16">
    <source>
        <dbReference type="Proteomes" id="UP000078541"/>
    </source>
</evidence>
<dbReference type="InterPro" id="IPR003929">
    <property type="entry name" value="K_chnl_BK_asu"/>
</dbReference>
<protein>
    <submittedName>
        <fullName evidence="15">Potassium channel subfamily T member 1</fullName>
    </submittedName>
</protein>
<keyword evidence="6" id="KW-0630">Potassium</keyword>
<keyword evidence="4 13" id="KW-0812">Transmembrane</keyword>
<dbReference type="InterPro" id="IPR003148">
    <property type="entry name" value="RCK_N"/>
</dbReference>
<evidence type="ECO:0000256" key="2">
    <source>
        <dbReference type="ARBA" id="ARBA00022448"/>
    </source>
</evidence>
<dbReference type="Gene3D" id="3.40.50.720">
    <property type="entry name" value="NAD(P)-binding Rossmann-like Domain"/>
    <property type="match status" value="2"/>
</dbReference>
<evidence type="ECO:0000256" key="5">
    <source>
        <dbReference type="ARBA" id="ARBA00022826"/>
    </source>
</evidence>
<dbReference type="Pfam" id="PF03493">
    <property type="entry name" value="BK_channel_a"/>
    <property type="match status" value="1"/>
</dbReference>
<comment type="catalytic activity">
    <reaction evidence="11">
        <text>K(+)(in) = K(+)(out)</text>
        <dbReference type="Rhea" id="RHEA:29463"/>
        <dbReference type="ChEBI" id="CHEBI:29103"/>
    </reaction>
</comment>
<evidence type="ECO:0000256" key="10">
    <source>
        <dbReference type="ARBA" id="ARBA00023303"/>
    </source>
</evidence>
<sequence>MWVKEPVQQLGTISYDRPPVDAGPMTSRDAILGATPTHLSRLKIRTAAWWCTTKVRVEYYVNENTFKERLQLYFIKNQRSSLRIRLANLFFKLLTCFLYIFRVITDNDPTFAACYGCIPGNKTEFLASQNLTEEEFQEHPTINWDAILWVRRPLELWVVQVILAMVSLTEALLLAYLGYKMVYSSLVRYILDVTPTCGYQCCGCRSHLELTTTESQGNVWQQLLSFHFILELVNTIPFTITLLYPPMRNLFIPVFLNCWLAKHSLENMFNDLHRAMQKSQSALSQQLMILSATLLCLVFTSVCGIQHFQRAGHRHLNLFQSTYYVVVTFSTVGYGDIVPDIWPSQLYMVIMICVALIVLPTQFEQLAFTWMERQKLGGSYSSHRAQSEKHVVVCSTTLQADTIMDFLNEFYAHPLLQDYYVVLLSPMELDTTMRMILQVPIWAQRVIYIQGSCLKDGDLARARMNEAEACFVLAARNYADKTAADEHTILRSWAVKDFAPIVPQYVQIFRPENKLHVKFAEHVVCEDEFKYALLANNCTCPGASTLVTLLLHTSRGQEGQQSQEEWHRLYGKCSGNEIYHIILGDSRFFGEYEGKSFTYASFHSHRKYGVALVAVRPAELPEFYEDTILLNPGPRHIMKKTDTCYYMSITKEENSAFVVANNQGGIGATSATTTTTTTTISTSCTGCGDGNGTAISNGANVHQRFSNSCNIALSETLCRQETCTGPRVQDRSNGPQDHRAPLPPQVILQVLPSTPIPIQHYNLLASNVHPTYLDPGGFGDSRQCLKEGGSTPQTPITGNHLDVPRSLDPNPNLLSPEILMQRRGSRRPSILPVPDMLTSSTLHLPGQESLDHEADESEDEMDDDVPWRSPSEKIASVLLCYCIASLPYTYDICITSVSTLSLRIIEYSRNTIEICSFYILIIRLFPYITGIVKGFPPVSPFIGVSPTLCYLLKEKKPLCCLQLAQVCQHCSYRNAKEYNWQNKTIILAADYASNGIYNFIIPLRAHFRSKTSLNPIILLLERKPEIAFLDAVSYFPLVYWMRGSIDCLDDLLRAGITLAENVVVVNKELNNSAEEDTLADCNTIVAVQTMFKFFPSIKSITELSQSSNMRFMQFRAHDKYALHLSKMEKVLLSATTDDNSDEPPMGSPREKERGSHISYMFRLPFAAGSVFSASMLDTLLYQAFVKDYVITFVRLLLGVDQAPGSGFLTSMRITKDDMWIRTYGRLYQKLCSTTCEIPIGIYRTQDTTVSDSSHGDSDAESDAGVGVTYKVRHSAAASCLANCGTRDKGASAINCGVQSRYREGGCNSEMITYSVSLGDEARDNHAQQIERAEIANLVRSRMESLNLPVADYDDVSEKRNSLSYVIINPSCDLKLEEGDIVYLVRPSPFSAQKTFERHNSRRKSNISFCSAQLVSQMSAAVAAAGLQTGGPGSRRGSSIGLARAPPLGTTKSNSLSLPDSPTVAGTLRGRSNSLRVVDDILLRRSNSLRQGLTTRRKSSLEDIGLGAFSHPSNHNSIKIALNGSIGLEVTPPEEGSAGIGASNTGILDVGLPSMPELNAAFGPSLGAGLGGSLGGLYDPPSLQCPMGSPCQSPQMQGTTQDPQHIQGTIV</sequence>
<keyword evidence="9 13" id="KW-0472">Membrane</keyword>
<feature type="region of interest" description="Disordered" evidence="12">
    <location>
        <begin position="841"/>
        <end position="866"/>
    </location>
</feature>
<evidence type="ECO:0000256" key="1">
    <source>
        <dbReference type="ARBA" id="ARBA00004141"/>
    </source>
</evidence>
<dbReference type="EMBL" id="KQ981523">
    <property type="protein sequence ID" value="KYN40192.1"/>
    <property type="molecule type" value="Genomic_DNA"/>
</dbReference>
<evidence type="ECO:0000259" key="14">
    <source>
        <dbReference type="PROSITE" id="PS51201"/>
    </source>
</evidence>
<evidence type="ECO:0000256" key="7">
    <source>
        <dbReference type="ARBA" id="ARBA00022989"/>
    </source>
</evidence>
<keyword evidence="3" id="KW-0633">Potassium transport</keyword>
<dbReference type="Pfam" id="PF07885">
    <property type="entry name" value="Ion_trans_2"/>
    <property type="match status" value="1"/>
</dbReference>
<dbReference type="Pfam" id="PF22614">
    <property type="entry name" value="Slo-like_RCK"/>
    <property type="match status" value="2"/>
</dbReference>
<evidence type="ECO:0000256" key="9">
    <source>
        <dbReference type="ARBA" id="ARBA00023136"/>
    </source>
</evidence>
<feature type="compositionally biased region" description="Acidic residues" evidence="12">
    <location>
        <begin position="853"/>
        <end position="864"/>
    </location>
</feature>
<feature type="transmembrane region" description="Helical" evidence="13">
    <location>
        <begin position="346"/>
        <end position="363"/>
    </location>
</feature>
<feature type="region of interest" description="Disordered" evidence="12">
    <location>
        <begin position="1426"/>
        <end position="1462"/>
    </location>
</feature>
<dbReference type="FunFam" id="3.40.50.720:FF:000034">
    <property type="entry name" value="Potassium channel subfamily T member 1"/>
    <property type="match status" value="1"/>
</dbReference>
<evidence type="ECO:0000256" key="3">
    <source>
        <dbReference type="ARBA" id="ARBA00022538"/>
    </source>
</evidence>
<keyword evidence="10 15" id="KW-0407">Ion channel</keyword>
<accession>A0A195FIV0</accession>
<dbReference type="InterPro" id="IPR047871">
    <property type="entry name" value="K_chnl_Slo-like"/>
</dbReference>
<evidence type="ECO:0000256" key="11">
    <source>
        <dbReference type="ARBA" id="ARBA00034430"/>
    </source>
</evidence>
<evidence type="ECO:0000313" key="15">
    <source>
        <dbReference type="EMBL" id="KYN40192.1"/>
    </source>
</evidence>
<dbReference type="PANTHER" id="PTHR10027">
    <property type="entry name" value="CALCIUM-ACTIVATED POTASSIUM CHANNEL ALPHA CHAIN"/>
    <property type="match status" value="1"/>
</dbReference>
<gene>
    <name evidence="15" type="ORF">ALC56_05135</name>
</gene>